<feature type="transmembrane region" description="Helical" evidence="9">
    <location>
        <begin position="870"/>
        <end position="887"/>
    </location>
</feature>
<evidence type="ECO:0000256" key="7">
    <source>
        <dbReference type="ARBA" id="ARBA00022989"/>
    </source>
</evidence>
<evidence type="ECO:0000256" key="5">
    <source>
        <dbReference type="ARBA" id="ARBA00022519"/>
    </source>
</evidence>
<dbReference type="OrthoDB" id="9176627at2"/>
<dbReference type="GO" id="GO:0015562">
    <property type="term" value="F:efflux transmembrane transporter activity"/>
    <property type="evidence" value="ECO:0007669"/>
    <property type="project" value="InterPro"/>
</dbReference>
<dbReference type="InterPro" id="IPR001036">
    <property type="entry name" value="Acrflvin-R"/>
</dbReference>
<dbReference type="Gene3D" id="3.30.2090.10">
    <property type="entry name" value="Multidrug efflux transporter AcrB TolC docking domain, DN and DC subdomains"/>
    <property type="match status" value="2"/>
</dbReference>
<feature type="transmembrane region" description="Helical" evidence="9">
    <location>
        <begin position="920"/>
        <end position="941"/>
    </location>
</feature>
<reference evidence="10 11" key="1">
    <citation type="submission" date="2019-08" db="EMBL/GenBank/DDBJ databases">
        <authorList>
            <person name="Peeters C."/>
        </authorList>
    </citation>
    <scope>NUCLEOTIDE SEQUENCE [LARGE SCALE GENOMIC DNA]</scope>
    <source>
        <strain evidence="10 11">LMG 31013</strain>
    </source>
</reference>
<dbReference type="FunFam" id="3.30.70.1430:FF:000001">
    <property type="entry name" value="Efflux pump membrane transporter"/>
    <property type="match status" value="1"/>
</dbReference>
<dbReference type="Pfam" id="PF00873">
    <property type="entry name" value="ACR_tran"/>
    <property type="match status" value="1"/>
</dbReference>
<feature type="transmembrane region" description="Helical" evidence="9">
    <location>
        <begin position="969"/>
        <end position="989"/>
    </location>
</feature>
<keyword evidence="8 9" id="KW-0472">Membrane</keyword>
<dbReference type="FunFam" id="1.20.1640.10:FF:000002">
    <property type="entry name" value="Efflux pump membrane transporter"/>
    <property type="match status" value="1"/>
</dbReference>
<dbReference type="PANTHER" id="PTHR32063:SF13">
    <property type="entry name" value="MULTIDRUG EFFLUX PUMP SUBUNIT ACRB-RELATED"/>
    <property type="match status" value="1"/>
</dbReference>
<evidence type="ECO:0000256" key="3">
    <source>
        <dbReference type="ARBA" id="ARBA00022448"/>
    </source>
</evidence>
<comment type="caution">
    <text evidence="9">Lacks conserved residue(s) required for the propagation of feature annotation.</text>
</comment>
<keyword evidence="6 9" id="KW-0812">Transmembrane</keyword>
<keyword evidence="11" id="KW-1185">Reference proteome</keyword>
<keyword evidence="4" id="KW-1003">Cell membrane</keyword>
<evidence type="ECO:0000256" key="1">
    <source>
        <dbReference type="ARBA" id="ARBA00004429"/>
    </source>
</evidence>
<keyword evidence="7 9" id="KW-1133">Transmembrane helix</keyword>
<organism evidence="10 11">
    <name type="scientific">Pandoraea terrigena</name>
    <dbReference type="NCBI Taxonomy" id="2508292"/>
    <lineage>
        <taxon>Bacteria</taxon>
        <taxon>Pseudomonadati</taxon>
        <taxon>Pseudomonadota</taxon>
        <taxon>Betaproteobacteria</taxon>
        <taxon>Burkholderiales</taxon>
        <taxon>Burkholderiaceae</taxon>
        <taxon>Pandoraea</taxon>
    </lineage>
</organism>
<comment type="similarity">
    <text evidence="2 9">Belongs to the resistance-nodulation-cell division (RND) (TC 2.A.6) family.</text>
</comment>
<dbReference type="InterPro" id="IPR004764">
    <property type="entry name" value="MdtF-like"/>
</dbReference>
<gene>
    <name evidence="10" type="ORF">PTE31013_04031</name>
</gene>
<feature type="transmembrane region" description="Helical" evidence="9">
    <location>
        <begin position="338"/>
        <end position="357"/>
    </location>
</feature>
<dbReference type="PANTHER" id="PTHR32063">
    <property type="match status" value="1"/>
</dbReference>
<dbReference type="SUPFAM" id="SSF82714">
    <property type="entry name" value="Multidrug efflux transporter AcrB TolC docking domain, DN and DC subdomains"/>
    <property type="match status" value="2"/>
</dbReference>
<evidence type="ECO:0000313" key="10">
    <source>
        <dbReference type="EMBL" id="VVE38044.1"/>
    </source>
</evidence>
<dbReference type="FunFam" id="1.20.1640.10:FF:000001">
    <property type="entry name" value="Efflux pump membrane transporter"/>
    <property type="match status" value="1"/>
</dbReference>
<evidence type="ECO:0000256" key="6">
    <source>
        <dbReference type="ARBA" id="ARBA00022692"/>
    </source>
</evidence>
<dbReference type="PRINTS" id="PR00702">
    <property type="entry name" value="ACRIFLAVINRP"/>
</dbReference>
<feature type="transmembrane region" description="Helical" evidence="9">
    <location>
        <begin position="1001"/>
        <end position="1023"/>
    </location>
</feature>
<dbReference type="InterPro" id="IPR027463">
    <property type="entry name" value="AcrB_DN_DC_subdom"/>
</dbReference>
<feature type="transmembrane region" description="Helical" evidence="9">
    <location>
        <begin position="894"/>
        <end position="914"/>
    </location>
</feature>
<dbReference type="Proteomes" id="UP000334380">
    <property type="component" value="Unassembled WGS sequence"/>
</dbReference>
<dbReference type="AlphaFoldDB" id="A0A5E4XP26"/>
<keyword evidence="3 9" id="KW-0813">Transport</keyword>
<dbReference type="Gene3D" id="1.20.1640.10">
    <property type="entry name" value="Multidrug efflux transporter AcrB transmembrane domain"/>
    <property type="match status" value="2"/>
</dbReference>
<sequence>MAKFFIDRPVFAWVIAIVIALAGALSISSLPVAQYPDIAPPSVSISATYTGASAKTIEDSVTQVIEQNMKGIDNLRYMSSTSDSAGNAQITLTFNAGTNPDIAQVQVQNKLQLAEASLPTTVQTTGITVTKSSSSFLLIAGFVSKSGKMTQADLSDYVAAHVQDPISRVDGVGDVTLFGGQYAMRIWLDPAKLQKYSLEPSDIETALEAQNTQVSSGSVGAAPAAPGQQIQATVTAQSRLQTPDQFRKILLKSGTDGSTVHLEDVARVEIGSESYSTTSRYNGMPATGLAIKLATGANALKTATAVKQRLKDLNLPQDIRVVYPYDTTPFVRISIEEVIKTLVEAIVLVFLVMYLFLQNLRATLIPTIAVPVVLLGTFGVLSVLGFSINTLTMFGMVLAIGLLVDDAIVVVENVERVMEQDGSSPREATRKSMAQITGALVGIALVLAAVFVPMAFFGGSTGVIYRQFSVTMISAMGLSVLVALVLTPALCATILRRPTPGHAKPQTGFFGAFNRMFERNATRYERGVRHVLSRTRRYLAIFVALTGVMVISLMHLNTSFLPDEDQGIIMTSIQLPSGATQERAVQTLSEVEQYYLKKEASAVESVFGVAGFSFAGSGENVAMAFVKLKDWSERDSDHTAQAIAGRANGFLSTIRDARAFAMMPPAVQGLGTSNGFDLELQDNGGLGHDKLMAARDQLLAAAAKEPSLSGVRANGLDDTPEVQLSIDYTKASALDVAVSDINSVVATAWGGTYVNDFLNQNRVKKVYMQGEASSRMQPSDLNKWYVRNSAGEMVPFSAFATASWTYGPPKLERYNGLSSVEIQGGAAPGYSTGDAMATMQKLVAQLPAGITSEWTGLSYEERLSGSQAPALYAVSVLVVFLCLAALYESWSIPFSVMLVVPLGVLGALIAAMLRGLSNDVYFQVGLLTTIGLSAKNAILIVEFAKARHEAGESLLDATLEAIRMRLRPILMTSLAFILGVVPLAISHGAGSASQHAIGTGVIGGMLAATALGIFYAPLFYFTVAGWLARRRERAAGHAAPATSTKE</sequence>
<protein>
    <recommendedName>
        <fullName evidence="9">Efflux pump membrane transporter</fullName>
    </recommendedName>
</protein>
<dbReference type="FunFam" id="3.30.2090.10:FF:000002">
    <property type="entry name" value="Efflux pump membrane transporter"/>
    <property type="match status" value="1"/>
</dbReference>
<dbReference type="FunFam" id="3.30.70.1430:FF:000002">
    <property type="entry name" value="Efflux pump membrane transporter"/>
    <property type="match status" value="1"/>
</dbReference>
<dbReference type="Gene3D" id="3.30.70.1430">
    <property type="entry name" value="Multidrug efflux transporter AcrB pore domain"/>
    <property type="match status" value="2"/>
</dbReference>
<dbReference type="GO" id="GO:0005886">
    <property type="term" value="C:plasma membrane"/>
    <property type="evidence" value="ECO:0007669"/>
    <property type="project" value="UniProtKB-SubCell"/>
</dbReference>
<feature type="transmembrane region" description="Helical" evidence="9">
    <location>
        <begin position="538"/>
        <end position="556"/>
    </location>
</feature>
<dbReference type="Gene3D" id="3.30.70.1320">
    <property type="entry name" value="Multidrug efflux transporter AcrB pore domain like"/>
    <property type="match status" value="1"/>
</dbReference>
<dbReference type="GO" id="GO:0042910">
    <property type="term" value="F:xenobiotic transmembrane transporter activity"/>
    <property type="evidence" value="ECO:0007669"/>
    <property type="project" value="TreeGrafter"/>
</dbReference>
<accession>A0A5E4XP26</accession>
<evidence type="ECO:0000256" key="9">
    <source>
        <dbReference type="RuleBase" id="RU364070"/>
    </source>
</evidence>
<evidence type="ECO:0000256" key="4">
    <source>
        <dbReference type="ARBA" id="ARBA00022475"/>
    </source>
</evidence>
<name>A0A5E4XP26_9BURK</name>
<dbReference type="SUPFAM" id="SSF82866">
    <property type="entry name" value="Multidrug efflux transporter AcrB transmembrane domain"/>
    <property type="match status" value="2"/>
</dbReference>
<keyword evidence="5 9" id="KW-0997">Cell inner membrane</keyword>
<comment type="subcellular location">
    <subcellularLocation>
        <location evidence="1 9">Cell inner membrane</location>
        <topology evidence="1 9">Multi-pass membrane protein</topology>
    </subcellularLocation>
</comment>
<dbReference type="SUPFAM" id="SSF82693">
    <property type="entry name" value="Multidrug efflux transporter AcrB pore domain, PN1, PN2, PC1 and PC2 subdomains"/>
    <property type="match status" value="4"/>
</dbReference>
<evidence type="ECO:0000256" key="8">
    <source>
        <dbReference type="ARBA" id="ARBA00023136"/>
    </source>
</evidence>
<dbReference type="EMBL" id="CABPRU010000012">
    <property type="protein sequence ID" value="VVE38044.1"/>
    <property type="molecule type" value="Genomic_DNA"/>
</dbReference>
<dbReference type="NCBIfam" id="TIGR00915">
    <property type="entry name" value="2A0602"/>
    <property type="match status" value="1"/>
</dbReference>
<evidence type="ECO:0000313" key="11">
    <source>
        <dbReference type="Proteomes" id="UP000334380"/>
    </source>
</evidence>
<dbReference type="Gene3D" id="3.30.70.1440">
    <property type="entry name" value="Multidrug efflux transporter AcrB pore domain"/>
    <property type="match status" value="1"/>
</dbReference>
<dbReference type="FunFam" id="3.30.2090.10:FF:000001">
    <property type="entry name" value="Efflux pump membrane transporter"/>
    <property type="match status" value="1"/>
</dbReference>
<proteinExistence type="inferred from homology"/>
<evidence type="ECO:0000256" key="2">
    <source>
        <dbReference type="ARBA" id="ARBA00010942"/>
    </source>
</evidence>
<dbReference type="GO" id="GO:0009636">
    <property type="term" value="P:response to toxic substance"/>
    <property type="evidence" value="ECO:0007669"/>
    <property type="project" value="UniProtKB-ARBA"/>
</dbReference>
<dbReference type="NCBIfam" id="NF000282">
    <property type="entry name" value="RND_permease_1"/>
    <property type="match status" value="1"/>
</dbReference>
<feature type="transmembrane region" description="Helical" evidence="9">
    <location>
        <begin position="468"/>
        <end position="495"/>
    </location>
</feature>
<feature type="transmembrane region" description="Helical" evidence="9">
    <location>
        <begin position="432"/>
        <end position="456"/>
    </location>
</feature>
<feature type="transmembrane region" description="Helical" evidence="9">
    <location>
        <begin position="364"/>
        <end position="385"/>
    </location>
</feature>
<dbReference type="RefSeq" id="WP_150614404.1">
    <property type="nucleotide sequence ID" value="NZ_CABPRU010000012.1"/>
</dbReference>